<reference evidence="1" key="2">
    <citation type="journal article" date="2015" name="Data Brief">
        <title>Shoot transcriptome of the giant reed, Arundo donax.</title>
        <authorList>
            <person name="Barrero R.A."/>
            <person name="Guerrero F.D."/>
            <person name="Moolhuijzen P."/>
            <person name="Goolsby J.A."/>
            <person name="Tidwell J."/>
            <person name="Bellgard S.E."/>
            <person name="Bellgard M.I."/>
        </authorList>
    </citation>
    <scope>NUCLEOTIDE SEQUENCE</scope>
    <source>
        <tissue evidence="1">Shoot tissue taken approximately 20 cm above the soil surface</tissue>
    </source>
</reference>
<dbReference type="EMBL" id="GBRH01266655">
    <property type="protein sequence ID" value="JAD31240.1"/>
    <property type="molecule type" value="Transcribed_RNA"/>
</dbReference>
<organism evidence="1">
    <name type="scientific">Arundo donax</name>
    <name type="common">Giant reed</name>
    <name type="synonym">Donax arundinaceus</name>
    <dbReference type="NCBI Taxonomy" id="35708"/>
    <lineage>
        <taxon>Eukaryota</taxon>
        <taxon>Viridiplantae</taxon>
        <taxon>Streptophyta</taxon>
        <taxon>Embryophyta</taxon>
        <taxon>Tracheophyta</taxon>
        <taxon>Spermatophyta</taxon>
        <taxon>Magnoliopsida</taxon>
        <taxon>Liliopsida</taxon>
        <taxon>Poales</taxon>
        <taxon>Poaceae</taxon>
        <taxon>PACMAD clade</taxon>
        <taxon>Arundinoideae</taxon>
        <taxon>Arundineae</taxon>
        <taxon>Arundo</taxon>
    </lineage>
</organism>
<reference evidence="1" key="1">
    <citation type="submission" date="2014-09" db="EMBL/GenBank/DDBJ databases">
        <authorList>
            <person name="Magalhaes I.L.F."/>
            <person name="Oliveira U."/>
            <person name="Santos F.R."/>
            <person name="Vidigal T.H.D.A."/>
            <person name="Brescovit A.D."/>
            <person name="Santos A.J."/>
        </authorList>
    </citation>
    <scope>NUCLEOTIDE SEQUENCE</scope>
    <source>
        <tissue evidence="1">Shoot tissue taken approximately 20 cm above the soil surface</tissue>
    </source>
</reference>
<name>A0A0A8Z3B7_ARUDO</name>
<proteinExistence type="predicted"/>
<protein>
    <submittedName>
        <fullName evidence="1">Uncharacterized protein</fullName>
    </submittedName>
</protein>
<sequence>MPTLEYTTSYVQGSHFSKILSMFSVSKET</sequence>
<accession>A0A0A8Z3B7</accession>
<evidence type="ECO:0000313" key="1">
    <source>
        <dbReference type="EMBL" id="JAD31240.1"/>
    </source>
</evidence>
<dbReference type="AlphaFoldDB" id="A0A0A8Z3B7"/>